<dbReference type="GO" id="GO:0071014">
    <property type="term" value="C:post-mRNA release spliceosomal complex"/>
    <property type="evidence" value="ECO:0007669"/>
    <property type="project" value="TreeGrafter"/>
</dbReference>
<evidence type="ECO:0000256" key="4">
    <source>
        <dbReference type="ARBA" id="ARBA00041764"/>
    </source>
</evidence>
<feature type="coiled-coil region" evidence="5">
    <location>
        <begin position="131"/>
        <end position="158"/>
    </location>
</feature>
<evidence type="ECO:0000313" key="7">
    <source>
        <dbReference type="Ensembl" id="ENSCPVP00000026349.1"/>
    </source>
</evidence>
<accession>A0A8U8C367</accession>
<name>A0A8U8C367_GEOPR</name>
<keyword evidence="5" id="KW-0175">Coiled coil</keyword>
<evidence type="ECO:0000256" key="1">
    <source>
        <dbReference type="ARBA" id="ARBA00005595"/>
    </source>
</evidence>
<feature type="compositionally biased region" description="Pro residues" evidence="6">
    <location>
        <begin position="296"/>
        <end position="337"/>
    </location>
</feature>
<protein>
    <recommendedName>
        <fullName evidence="2">Probable splicing factor YJU2B</fullName>
    </recommendedName>
    <alternativeName>
        <fullName evidence="4">Coiled-coil domain-containing protein 130</fullName>
    </alternativeName>
</protein>
<feature type="compositionally biased region" description="Basic and acidic residues" evidence="6">
    <location>
        <begin position="179"/>
        <end position="188"/>
    </location>
</feature>
<reference evidence="7" key="1">
    <citation type="submission" date="2025-08" db="UniProtKB">
        <authorList>
            <consortium name="Ensembl"/>
        </authorList>
    </citation>
    <scope>IDENTIFICATION</scope>
</reference>
<feature type="region of interest" description="Disordered" evidence="6">
    <location>
        <begin position="164"/>
        <end position="384"/>
    </location>
</feature>
<dbReference type="GO" id="GO:0005684">
    <property type="term" value="C:U2-type spliceosomal complex"/>
    <property type="evidence" value="ECO:0007669"/>
    <property type="project" value="TreeGrafter"/>
</dbReference>
<organism evidence="7 8">
    <name type="scientific">Geospiza parvula</name>
    <name type="common">Small tree-finch</name>
    <name type="synonym">Camarhynchus parvulus</name>
    <dbReference type="NCBI Taxonomy" id="87175"/>
    <lineage>
        <taxon>Eukaryota</taxon>
        <taxon>Metazoa</taxon>
        <taxon>Chordata</taxon>
        <taxon>Craniata</taxon>
        <taxon>Vertebrata</taxon>
        <taxon>Euteleostomi</taxon>
        <taxon>Archelosauria</taxon>
        <taxon>Archosauria</taxon>
        <taxon>Dinosauria</taxon>
        <taxon>Saurischia</taxon>
        <taxon>Theropoda</taxon>
        <taxon>Coelurosauria</taxon>
        <taxon>Aves</taxon>
        <taxon>Neognathae</taxon>
        <taxon>Neoaves</taxon>
        <taxon>Telluraves</taxon>
        <taxon>Australaves</taxon>
        <taxon>Passeriformes</taxon>
        <taxon>Thraupidae</taxon>
        <taxon>Camarhynchus</taxon>
    </lineage>
</organism>
<evidence type="ECO:0000256" key="2">
    <source>
        <dbReference type="ARBA" id="ARBA00029515"/>
    </source>
</evidence>
<comment type="similarity">
    <text evidence="1">Belongs to the CWC16 family.</text>
</comment>
<dbReference type="AlphaFoldDB" id="A0A8U8C367"/>
<evidence type="ECO:0000256" key="5">
    <source>
        <dbReference type="SAM" id="Coils"/>
    </source>
</evidence>
<dbReference type="PANTHER" id="PTHR12111">
    <property type="entry name" value="SPLICING FACTOR YJU2"/>
    <property type="match status" value="1"/>
</dbReference>
<sequence length="399" mass="43234">MPFNIWCDGCHNNIRHGGVRYNAEKKKVGNYSRPFRMKCHLCVNHIELQTDPGNCDYVIVSGARRKEERWEPGDSEQVLPSSPEQRQRLATDAMFRLEHGVSDRGALERAAPTLTRLQEAQSAWKDDFGLNSRLRRRFREEKKTLREEEEEAAALARKAGLGIACAPRGGGGSAAAYEQRQRLKRSEISQRSWFGAGTSRTPPQKLGLGASRTPPGPPPTPAGLGIVRRGAGTPRDPPQDGGTPPQTGEPPRDPPPNCGTPPGPPKLRDPPPHLWSPIIPTPVPTAPEGDLGGGEGPPPNTPRPPNPPETPPQIPPRPPNTPDPRTPILTPRPPPQSPHALFGDPKSFFGEGSQVRSSPRRCGGLRPSPLIWGTPKSSRGRGSQGFLCVPSPTFGVLGF</sequence>
<feature type="region of interest" description="Disordered" evidence="6">
    <location>
        <begin position="66"/>
        <end position="85"/>
    </location>
</feature>
<evidence type="ECO:0000256" key="3">
    <source>
        <dbReference type="ARBA" id="ARBA00037140"/>
    </source>
</evidence>
<dbReference type="Proteomes" id="UP000694382">
    <property type="component" value="Unassembled WGS sequence"/>
</dbReference>
<proteinExistence type="inferred from homology"/>
<dbReference type="InterPro" id="IPR007590">
    <property type="entry name" value="Saf4/Yju2"/>
</dbReference>
<evidence type="ECO:0000256" key="6">
    <source>
        <dbReference type="SAM" id="MobiDB-lite"/>
    </source>
</evidence>
<keyword evidence="8" id="KW-1185">Reference proteome</keyword>
<comment type="function">
    <text evidence="3">May be involved in mRNA splicing.</text>
</comment>
<dbReference type="GO" id="GO:0000398">
    <property type="term" value="P:mRNA splicing, via spliceosome"/>
    <property type="evidence" value="ECO:0007669"/>
    <property type="project" value="InterPro"/>
</dbReference>
<evidence type="ECO:0000313" key="8">
    <source>
        <dbReference type="Proteomes" id="UP000694382"/>
    </source>
</evidence>
<dbReference type="Ensembl" id="ENSCPVT00000024437.1">
    <property type="protein sequence ID" value="ENSCPVP00000026349.1"/>
    <property type="gene ID" value="ENSCPVG00000018244.1"/>
</dbReference>
<dbReference type="Pfam" id="PF04502">
    <property type="entry name" value="Saf4_Yju2"/>
    <property type="match status" value="1"/>
</dbReference>
<dbReference type="PANTHER" id="PTHR12111:SF2">
    <property type="entry name" value="SPLICING FACTOR YJU2B-RELATED"/>
    <property type="match status" value="1"/>
</dbReference>
<reference evidence="7" key="2">
    <citation type="submission" date="2025-09" db="UniProtKB">
        <authorList>
            <consortium name="Ensembl"/>
        </authorList>
    </citation>
    <scope>IDENTIFICATION</scope>
</reference>
<feature type="compositionally biased region" description="Pro residues" evidence="6">
    <location>
        <begin position="253"/>
        <end position="265"/>
    </location>
</feature>